<dbReference type="CDD" id="cd05233">
    <property type="entry name" value="SDR_c"/>
    <property type="match status" value="1"/>
</dbReference>
<dbReference type="PANTHER" id="PTHR44196">
    <property type="entry name" value="DEHYDROGENASE/REDUCTASE SDR FAMILY MEMBER 7B"/>
    <property type="match status" value="1"/>
</dbReference>
<proteinExistence type="inferred from homology"/>
<dbReference type="InterPro" id="IPR002347">
    <property type="entry name" value="SDR_fam"/>
</dbReference>
<evidence type="ECO:0000256" key="3">
    <source>
        <dbReference type="RuleBase" id="RU000363"/>
    </source>
</evidence>
<evidence type="ECO:0000313" key="6">
    <source>
        <dbReference type="Proteomes" id="UP001595776"/>
    </source>
</evidence>
<evidence type="ECO:0000259" key="4">
    <source>
        <dbReference type="SMART" id="SM00822"/>
    </source>
</evidence>
<dbReference type="Pfam" id="PF00106">
    <property type="entry name" value="adh_short"/>
    <property type="match status" value="1"/>
</dbReference>
<gene>
    <name evidence="5" type="ORF">ACFO5Q_05880</name>
</gene>
<dbReference type="SMART" id="SM00822">
    <property type="entry name" value="PKS_KR"/>
    <property type="match status" value="1"/>
</dbReference>
<dbReference type="PRINTS" id="PR00081">
    <property type="entry name" value="GDHRDH"/>
</dbReference>
<dbReference type="InterPro" id="IPR036291">
    <property type="entry name" value="NAD(P)-bd_dom_sf"/>
</dbReference>
<dbReference type="PRINTS" id="PR00080">
    <property type="entry name" value="SDRFAMILY"/>
</dbReference>
<reference evidence="6" key="1">
    <citation type="journal article" date="2019" name="Int. J. Syst. Evol. Microbiol.">
        <title>The Global Catalogue of Microorganisms (GCM) 10K type strain sequencing project: providing services to taxonomists for standard genome sequencing and annotation.</title>
        <authorList>
            <consortium name="The Broad Institute Genomics Platform"/>
            <consortium name="The Broad Institute Genome Sequencing Center for Infectious Disease"/>
            <person name="Wu L."/>
            <person name="Ma J."/>
        </authorList>
    </citation>
    <scope>NUCLEOTIDE SEQUENCE [LARGE SCALE GENOMIC DNA]</scope>
    <source>
        <strain evidence="6">CGMCC 1.15304</strain>
    </source>
</reference>
<organism evidence="5 6">
    <name type="scientific">Kordiimonas lipolytica</name>
    <dbReference type="NCBI Taxonomy" id="1662421"/>
    <lineage>
        <taxon>Bacteria</taxon>
        <taxon>Pseudomonadati</taxon>
        <taxon>Pseudomonadota</taxon>
        <taxon>Alphaproteobacteria</taxon>
        <taxon>Kordiimonadales</taxon>
        <taxon>Kordiimonadaceae</taxon>
        <taxon>Kordiimonas</taxon>
    </lineage>
</organism>
<evidence type="ECO:0000313" key="5">
    <source>
        <dbReference type="EMBL" id="MFC4347368.1"/>
    </source>
</evidence>
<keyword evidence="6" id="KW-1185">Reference proteome</keyword>
<dbReference type="RefSeq" id="WP_068152840.1">
    <property type="nucleotide sequence ID" value="NZ_JBHSCR010000003.1"/>
</dbReference>
<dbReference type="Gene3D" id="3.40.50.720">
    <property type="entry name" value="NAD(P)-binding Rossmann-like Domain"/>
    <property type="match status" value="1"/>
</dbReference>
<feature type="domain" description="Ketoreductase" evidence="4">
    <location>
        <begin position="5"/>
        <end position="187"/>
    </location>
</feature>
<comment type="caution">
    <text evidence="5">The sequence shown here is derived from an EMBL/GenBank/DDBJ whole genome shotgun (WGS) entry which is preliminary data.</text>
</comment>
<dbReference type="EC" id="1.-.-.-" evidence="5"/>
<keyword evidence="2 5" id="KW-0560">Oxidoreductase</keyword>
<comment type="similarity">
    <text evidence="1 3">Belongs to the short-chain dehydrogenases/reductases (SDR) family.</text>
</comment>
<dbReference type="GO" id="GO:0016491">
    <property type="term" value="F:oxidoreductase activity"/>
    <property type="evidence" value="ECO:0007669"/>
    <property type="project" value="UniProtKB-KW"/>
</dbReference>
<dbReference type="InterPro" id="IPR057326">
    <property type="entry name" value="KR_dom"/>
</dbReference>
<evidence type="ECO:0000256" key="2">
    <source>
        <dbReference type="ARBA" id="ARBA00023002"/>
    </source>
</evidence>
<protein>
    <submittedName>
        <fullName evidence="5">SDR family NAD(P)-dependent oxidoreductase</fullName>
        <ecNumber evidence="5">1.-.-.-</ecNumber>
    </submittedName>
</protein>
<evidence type="ECO:0000256" key="1">
    <source>
        <dbReference type="ARBA" id="ARBA00006484"/>
    </source>
</evidence>
<dbReference type="SUPFAM" id="SSF51735">
    <property type="entry name" value="NAD(P)-binding Rossmann-fold domains"/>
    <property type="match status" value="1"/>
</dbReference>
<dbReference type="Proteomes" id="UP001595776">
    <property type="component" value="Unassembled WGS sequence"/>
</dbReference>
<dbReference type="PANTHER" id="PTHR44196:SF1">
    <property type="entry name" value="DEHYDROGENASE_REDUCTASE SDR FAMILY MEMBER 7B"/>
    <property type="match status" value="1"/>
</dbReference>
<dbReference type="EMBL" id="JBHSCR010000003">
    <property type="protein sequence ID" value="MFC4347368.1"/>
    <property type="molecule type" value="Genomic_DNA"/>
</dbReference>
<sequence length="276" mass="29802">MAKLETAFITGAASGIGLALARALAARGATLYLTDVNETALEEAAASLKAAQVNVYSAKVDVSDRWAVEAAVADAEAKMGGIDIIFNNAGVSLSDTVEKMTYADLEWVMNINFYGVVHGTKAVLDGMLERGRGHIVNISSLFGLVGIPSQSAYCAAKHAVKGFNESLFYELQGTGVQIHSVHPGGVDTNIVRSGKHLHNIEGDIAEGETQERFQELAITTPDQAAAIILGGVDRGEYRILVGKDARWADRLSRWMPNRWRKMFMNKMTDRSGKSPF</sequence>
<accession>A0ABV8UA52</accession>
<name>A0ABV8UA52_9PROT</name>